<dbReference type="EMBL" id="CALNXK010000019">
    <property type="protein sequence ID" value="CAH3106582.1"/>
    <property type="molecule type" value="Genomic_DNA"/>
</dbReference>
<name>A0ABN8NEL9_9CNID</name>
<comment type="caution">
    <text evidence="1">The sequence shown here is derived from an EMBL/GenBank/DDBJ whole genome shotgun (WGS) entry which is preliminary data.</text>
</comment>
<organism evidence="1 2">
    <name type="scientific">Porites lobata</name>
    <dbReference type="NCBI Taxonomy" id="104759"/>
    <lineage>
        <taxon>Eukaryota</taxon>
        <taxon>Metazoa</taxon>
        <taxon>Cnidaria</taxon>
        <taxon>Anthozoa</taxon>
        <taxon>Hexacorallia</taxon>
        <taxon>Scleractinia</taxon>
        <taxon>Fungiina</taxon>
        <taxon>Poritidae</taxon>
        <taxon>Porites</taxon>
    </lineage>
</organism>
<evidence type="ECO:0000313" key="1">
    <source>
        <dbReference type="EMBL" id="CAH3106582.1"/>
    </source>
</evidence>
<evidence type="ECO:0000313" key="2">
    <source>
        <dbReference type="Proteomes" id="UP001159405"/>
    </source>
</evidence>
<proteinExistence type="predicted"/>
<protein>
    <recommendedName>
        <fullName evidence="3">Craniofacial development protein 2-like</fullName>
    </recommendedName>
</protein>
<accession>A0ABN8NEL9</accession>
<sequence length="109" mass="12548">MKIGNWNVRTLYRSGNIAQVPREMTFKILDIMGISETHWTGQGKMQLTEETIIYSGRNEDNHREGVGIRMLARALMDWLQSVKGSFRYGPLPSTSSCTSMHLQKRRMSK</sequence>
<gene>
    <name evidence="1" type="ORF">PLOB_00014871</name>
</gene>
<evidence type="ECO:0008006" key="3">
    <source>
        <dbReference type="Google" id="ProtNLM"/>
    </source>
</evidence>
<reference evidence="1 2" key="1">
    <citation type="submission" date="2022-05" db="EMBL/GenBank/DDBJ databases">
        <authorList>
            <consortium name="Genoscope - CEA"/>
            <person name="William W."/>
        </authorList>
    </citation>
    <scope>NUCLEOTIDE SEQUENCE [LARGE SCALE GENOMIC DNA]</scope>
</reference>
<dbReference type="Proteomes" id="UP001159405">
    <property type="component" value="Unassembled WGS sequence"/>
</dbReference>
<keyword evidence="2" id="KW-1185">Reference proteome</keyword>